<dbReference type="Proteomes" id="UP000746747">
    <property type="component" value="Unassembled WGS sequence"/>
</dbReference>
<protein>
    <submittedName>
        <fullName evidence="2">Uncharacterized protein</fullName>
    </submittedName>
</protein>
<feature type="region of interest" description="Disordered" evidence="1">
    <location>
        <begin position="77"/>
        <end position="106"/>
    </location>
</feature>
<accession>A0A8J2M5E1</accession>
<organism evidence="2 3">
    <name type="scientific">Cercopithifilaria johnstoni</name>
    <dbReference type="NCBI Taxonomy" id="2874296"/>
    <lineage>
        <taxon>Eukaryota</taxon>
        <taxon>Metazoa</taxon>
        <taxon>Ecdysozoa</taxon>
        <taxon>Nematoda</taxon>
        <taxon>Chromadorea</taxon>
        <taxon>Rhabditida</taxon>
        <taxon>Spirurina</taxon>
        <taxon>Spiruromorpha</taxon>
        <taxon>Filarioidea</taxon>
        <taxon>Onchocercidae</taxon>
        <taxon>Cercopithifilaria</taxon>
    </lineage>
</organism>
<evidence type="ECO:0000313" key="3">
    <source>
        <dbReference type="Proteomes" id="UP000746747"/>
    </source>
</evidence>
<evidence type="ECO:0000256" key="1">
    <source>
        <dbReference type="SAM" id="MobiDB-lite"/>
    </source>
</evidence>
<sequence>MLHNKKLPASIQLGKITLLTSYLDQIRNSMSKQIIVTTDGVKETWLSGDRTERPKLQLPHARASTYRSIPEQHIPHTTICIDGGGPRRLNTKTHSTAFKEMEPDRD</sequence>
<dbReference type="EMBL" id="CAKAEH010001373">
    <property type="protein sequence ID" value="CAG9535400.1"/>
    <property type="molecule type" value="Genomic_DNA"/>
</dbReference>
<reference evidence="2" key="1">
    <citation type="submission" date="2021-09" db="EMBL/GenBank/DDBJ databases">
        <authorList>
            <consortium name="Pathogen Informatics"/>
        </authorList>
    </citation>
    <scope>NUCLEOTIDE SEQUENCE</scope>
</reference>
<keyword evidence="3" id="KW-1185">Reference proteome</keyword>
<dbReference type="AlphaFoldDB" id="A0A8J2M5E1"/>
<proteinExistence type="predicted"/>
<name>A0A8J2M5E1_9BILA</name>
<gene>
    <name evidence="2" type="ORF">CJOHNSTONI_LOCUS5434</name>
</gene>
<evidence type="ECO:0000313" key="2">
    <source>
        <dbReference type="EMBL" id="CAG9535400.1"/>
    </source>
</evidence>
<feature type="compositionally biased region" description="Basic and acidic residues" evidence="1">
    <location>
        <begin position="97"/>
        <end position="106"/>
    </location>
</feature>
<dbReference type="OrthoDB" id="10330827at2759"/>
<comment type="caution">
    <text evidence="2">The sequence shown here is derived from an EMBL/GenBank/DDBJ whole genome shotgun (WGS) entry which is preliminary data.</text>
</comment>